<gene>
    <name evidence="4" type="ORF">EYH02_01080</name>
</gene>
<dbReference type="InterPro" id="IPR036906">
    <property type="entry name" value="ATPase_V1_fsu_sf"/>
</dbReference>
<evidence type="ECO:0000256" key="1">
    <source>
        <dbReference type="ARBA" id="ARBA00010148"/>
    </source>
</evidence>
<keyword evidence="2" id="KW-0813">Transport</keyword>
<comment type="caution">
    <text evidence="4">The sequence shown here is derived from an EMBL/GenBank/DDBJ whole genome shotgun (WGS) entry which is preliminary data.</text>
</comment>
<name>A0A832YS09_9CREN</name>
<reference evidence="4" key="1">
    <citation type="journal article" date="2020" name="ISME J.">
        <title>Gammaproteobacteria mediating utilization of methyl-, sulfur- and petroleum organic compounds in deep ocean hydrothermal plumes.</title>
        <authorList>
            <person name="Zhou Z."/>
            <person name="Liu Y."/>
            <person name="Pan J."/>
            <person name="Cron B.R."/>
            <person name="Toner B.M."/>
            <person name="Anantharaman K."/>
            <person name="Breier J.A."/>
            <person name="Dick G.J."/>
            <person name="Li M."/>
        </authorList>
    </citation>
    <scope>NUCLEOTIDE SEQUENCE</scope>
    <source>
        <strain evidence="4">SZUA-1435</strain>
    </source>
</reference>
<comment type="similarity">
    <text evidence="1">Belongs to the V-ATPase F subunit family.</text>
</comment>
<dbReference type="InterPro" id="IPR008218">
    <property type="entry name" value="ATPase_V1-cplx_f_g_su"/>
</dbReference>
<protein>
    <recommendedName>
        <fullName evidence="6">V-type ATP synthase subunit F</fullName>
    </recommendedName>
</protein>
<dbReference type="AlphaFoldDB" id="A0A832YS09"/>
<feature type="non-terminal residue" evidence="4">
    <location>
        <position position="113"/>
    </location>
</feature>
<dbReference type="GO" id="GO:0046961">
    <property type="term" value="F:proton-transporting ATPase activity, rotational mechanism"/>
    <property type="evidence" value="ECO:0007669"/>
    <property type="project" value="InterPro"/>
</dbReference>
<dbReference type="Gene3D" id="3.40.50.10580">
    <property type="entry name" value="ATPase, V1 complex, subunit F"/>
    <property type="match status" value="1"/>
</dbReference>
<dbReference type="SUPFAM" id="SSF159468">
    <property type="entry name" value="AtpF-like"/>
    <property type="match status" value="1"/>
</dbReference>
<evidence type="ECO:0008006" key="6">
    <source>
        <dbReference type="Google" id="ProtNLM"/>
    </source>
</evidence>
<accession>A0A832YS09</accession>
<sequence>MSIAYRPRVMKIAAICSTELEPFFKILGIDEICLVHRDRSELRKCVDEMMKRKDIAIVVLPLRMFENIRDLVESIRTLYPIFIPLPEPEEVKRFDVHGFYRSIIRKYVGFEVV</sequence>
<dbReference type="Pfam" id="PF01990">
    <property type="entry name" value="ATP-synt_F"/>
    <property type="match status" value="1"/>
</dbReference>
<dbReference type="Proteomes" id="UP000605805">
    <property type="component" value="Unassembled WGS sequence"/>
</dbReference>
<evidence type="ECO:0000256" key="2">
    <source>
        <dbReference type="ARBA" id="ARBA00022448"/>
    </source>
</evidence>
<evidence type="ECO:0000256" key="3">
    <source>
        <dbReference type="ARBA" id="ARBA00023065"/>
    </source>
</evidence>
<keyword evidence="3" id="KW-0406">Ion transport</keyword>
<organism evidence="4 5">
    <name type="scientific">Ignisphaera aggregans</name>
    <dbReference type="NCBI Taxonomy" id="334771"/>
    <lineage>
        <taxon>Archaea</taxon>
        <taxon>Thermoproteota</taxon>
        <taxon>Thermoprotei</taxon>
        <taxon>Desulfurococcales</taxon>
        <taxon>Desulfurococcaceae</taxon>
        <taxon>Ignisphaera</taxon>
    </lineage>
</organism>
<evidence type="ECO:0000313" key="4">
    <source>
        <dbReference type="EMBL" id="HIP56655.1"/>
    </source>
</evidence>
<proteinExistence type="inferred from homology"/>
<dbReference type="EMBL" id="DQTV01000026">
    <property type="protein sequence ID" value="HIP56655.1"/>
    <property type="molecule type" value="Genomic_DNA"/>
</dbReference>
<evidence type="ECO:0000313" key="5">
    <source>
        <dbReference type="Proteomes" id="UP000605805"/>
    </source>
</evidence>